<dbReference type="Pfam" id="PF03193">
    <property type="entry name" value="RsgA_GTPase"/>
    <property type="match status" value="1"/>
</dbReference>
<keyword evidence="9 10" id="KW-0342">GTP-binding</keyword>
<dbReference type="InterPro" id="IPR027417">
    <property type="entry name" value="P-loop_NTPase"/>
</dbReference>
<dbReference type="RefSeq" id="WP_186873212.1">
    <property type="nucleotide sequence ID" value="NZ_JACOOR010000002.1"/>
</dbReference>
<dbReference type="GO" id="GO:0005737">
    <property type="term" value="C:cytoplasm"/>
    <property type="evidence" value="ECO:0007669"/>
    <property type="project" value="UniProtKB-SubCell"/>
</dbReference>
<evidence type="ECO:0000259" key="12">
    <source>
        <dbReference type="PROSITE" id="PS51721"/>
    </source>
</evidence>
<evidence type="ECO:0000256" key="10">
    <source>
        <dbReference type="HAMAP-Rule" id="MF_01820"/>
    </source>
</evidence>
<dbReference type="InterPro" id="IPR004881">
    <property type="entry name" value="Ribosome_biogen_GTPase_RsgA"/>
</dbReference>
<sequence length="292" mass="32978">MQGKIIKGIAGFYYVHVAESGIYECKAKGSFRNQKVKPLVGDDVRLEVLNEEEKKGNIEEILPRKNQLIRPAVANVDQALMIFSAAKPRPNFNLLDRFLILMEYQQVPVVVCFNKQDLAAEEELAVLEQTYRSAGYEVRFTSAAREEGLGEIRALLKGKTSTVAGPSGVGKSSLINLLVPEAEMETGNISRKIERGKHTTRHSELFALEEGGFIFDTPGFSSIYLPDMEKEELGTYFPEFARYEPKCRFQGCAHIHEPGCGVKEALEAGEISPIRYENYKLLYEELKEKRRY</sequence>
<evidence type="ECO:0000256" key="9">
    <source>
        <dbReference type="ARBA" id="ARBA00023134"/>
    </source>
</evidence>
<reference evidence="13" key="1">
    <citation type="submission" date="2020-08" db="EMBL/GenBank/DDBJ databases">
        <title>Genome public.</title>
        <authorList>
            <person name="Liu C."/>
            <person name="Sun Q."/>
        </authorList>
    </citation>
    <scope>NUCLEOTIDE SEQUENCE</scope>
    <source>
        <strain evidence="13">NSJ-68</strain>
    </source>
</reference>
<dbReference type="CDD" id="cd01854">
    <property type="entry name" value="YjeQ_EngC"/>
    <property type="match status" value="1"/>
</dbReference>
<dbReference type="SUPFAM" id="SSF50249">
    <property type="entry name" value="Nucleic acid-binding proteins"/>
    <property type="match status" value="1"/>
</dbReference>
<comment type="similarity">
    <text evidence="10">Belongs to the TRAFAC class YlqF/YawG GTPase family. RsgA subfamily.</text>
</comment>
<comment type="subunit">
    <text evidence="10">Monomer. Associates with 30S ribosomal subunit, binds 16S rRNA.</text>
</comment>
<dbReference type="GO" id="GO:0042274">
    <property type="term" value="P:ribosomal small subunit biogenesis"/>
    <property type="evidence" value="ECO:0007669"/>
    <property type="project" value="UniProtKB-UniRule"/>
</dbReference>
<evidence type="ECO:0000256" key="6">
    <source>
        <dbReference type="ARBA" id="ARBA00022801"/>
    </source>
</evidence>
<dbReference type="SUPFAM" id="SSF52540">
    <property type="entry name" value="P-loop containing nucleoside triphosphate hydrolases"/>
    <property type="match status" value="1"/>
</dbReference>
<comment type="cofactor">
    <cofactor evidence="10">
        <name>Zn(2+)</name>
        <dbReference type="ChEBI" id="CHEBI:29105"/>
    </cofactor>
    <text evidence="10">Binds 1 zinc ion per subunit.</text>
</comment>
<keyword evidence="2 10" id="KW-0690">Ribosome biogenesis</keyword>
<evidence type="ECO:0000313" key="14">
    <source>
        <dbReference type="Proteomes" id="UP000649345"/>
    </source>
</evidence>
<dbReference type="CDD" id="cd04466">
    <property type="entry name" value="S1_YloQ_GTPase"/>
    <property type="match status" value="1"/>
</dbReference>
<protein>
    <recommendedName>
        <fullName evidence="10">Small ribosomal subunit biogenesis GTPase RsgA</fullName>
        <ecNumber evidence="10">3.6.1.-</ecNumber>
    </recommendedName>
</protein>
<evidence type="ECO:0000256" key="1">
    <source>
        <dbReference type="ARBA" id="ARBA00022490"/>
    </source>
</evidence>
<name>A0A923LAR5_9FIRM</name>
<feature type="binding site" evidence="10">
    <location>
        <position position="260"/>
    </location>
    <ligand>
        <name>Zn(2+)</name>
        <dbReference type="ChEBI" id="CHEBI:29105"/>
    </ligand>
</feature>
<feature type="binding site" evidence="10">
    <location>
        <position position="252"/>
    </location>
    <ligand>
        <name>Zn(2+)</name>
        <dbReference type="ChEBI" id="CHEBI:29105"/>
    </ligand>
</feature>
<comment type="caution">
    <text evidence="13">The sequence shown here is derived from an EMBL/GenBank/DDBJ whole genome shotgun (WGS) entry which is preliminary data.</text>
</comment>
<feature type="binding site" evidence="10">
    <location>
        <begin position="114"/>
        <end position="117"/>
    </location>
    <ligand>
        <name>GTP</name>
        <dbReference type="ChEBI" id="CHEBI:37565"/>
    </ligand>
</feature>
<feature type="binding site" evidence="10">
    <location>
        <begin position="165"/>
        <end position="173"/>
    </location>
    <ligand>
        <name>GTP</name>
        <dbReference type="ChEBI" id="CHEBI:37565"/>
    </ligand>
</feature>
<evidence type="ECO:0000256" key="2">
    <source>
        <dbReference type="ARBA" id="ARBA00022517"/>
    </source>
</evidence>
<keyword evidence="4 10" id="KW-0699">rRNA-binding</keyword>
<evidence type="ECO:0000256" key="3">
    <source>
        <dbReference type="ARBA" id="ARBA00022723"/>
    </source>
</evidence>
<dbReference type="Gene3D" id="3.40.50.300">
    <property type="entry name" value="P-loop containing nucleotide triphosphate hydrolases"/>
    <property type="match status" value="1"/>
</dbReference>
<dbReference type="EMBL" id="JACOOR010000002">
    <property type="protein sequence ID" value="MBC5658857.1"/>
    <property type="molecule type" value="Genomic_DNA"/>
</dbReference>
<dbReference type="AlphaFoldDB" id="A0A923LAR5"/>
<dbReference type="NCBIfam" id="TIGR00157">
    <property type="entry name" value="ribosome small subunit-dependent GTPase A"/>
    <property type="match status" value="1"/>
</dbReference>
<evidence type="ECO:0000259" key="11">
    <source>
        <dbReference type="PROSITE" id="PS50936"/>
    </source>
</evidence>
<dbReference type="EC" id="3.6.1.-" evidence="10"/>
<dbReference type="InterPro" id="IPR031944">
    <property type="entry name" value="RsgA_N"/>
</dbReference>
<dbReference type="PANTHER" id="PTHR32120:SF11">
    <property type="entry name" value="SMALL RIBOSOMAL SUBUNIT BIOGENESIS GTPASE RSGA 1, MITOCHONDRIAL-RELATED"/>
    <property type="match status" value="1"/>
</dbReference>
<dbReference type="PANTHER" id="PTHR32120">
    <property type="entry name" value="SMALL RIBOSOMAL SUBUNIT BIOGENESIS GTPASE RSGA"/>
    <property type="match status" value="1"/>
</dbReference>
<dbReference type="GO" id="GO:0005525">
    <property type="term" value="F:GTP binding"/>
    <property type="evidence" value="ECO:0007669"/>
    <property type="project" value="UniProtKB-UniRule"/>
</dbReference>
<feature type="domain" description="EngC GTPase" evidence="11">
    <location>
        <begin position="74"/>
        <end position="221"/>
    </location>
</feature>
<keyword evidence="8 10" id="KW-0694">RNA-binding</keyword>
<dbReference type="Proteomes" id="UP000649345">
    <property type="component" value="Unassembled WGS sequence"/>
</dbReference>
<dbReference type="PROSITE" id="PS50936">
    <property type="entry name" value="ENGC_GTPASE"/>
    <property type="match status" value="1"/>
</dbReference>
<gene>
    <name evidence="10 13" type="primary">rsgA</name>
    <name evidence="13" type="ORF">H8S44_03605</name>
</gene>
<dbReference type="GO" id="GO:0003924">
    <property type="term" value="F:GTPase activity"/>
    <property type="evidence" value="ECO:0007669"/>
    <property type="project" value="UniProtKB-UniRule"/>
</dbReference>
<dbReference type="HAMAP" id="MF_01820">
    <property type="entry name" value="GTPase_RsgA"/>
    <property type="match status" value="1"/>
</dbReference>
<evidence type="ECO:0000256" key="4">
    <source>
        <dbReference type="ARBA" id="ARBA00022730"/>
    </source>
</evidence>
<feature type="binding site" evidence="10">
    <location>
        <position position="254"/>
    </location>
    <ligand>
        <name>Zn(2+)</name>
        <dbReference type="ChEBI" id="CHEBI:29105"/>
    </ligand>
</feature>
<keyword evidence="6 10" id="KW-0378">Hydrolase</keyword>
<organism evidence="13 14">
    <name type="scientific">Anaerosacchariphilus hominis</name>
    <dbReference type="NCBI Taxonomy" id="2763017"/>
    <lineage>
        <taxon>Bacteria</taxon>
        <taxon>Bacillati</taxon>
        <taxon>Bacillota</taxon>
        <taxon>Clostridia</taxon>
        <taxon>Lachnospirales</taxon>
        <taxon>Lachnospiraceae</taxon>
        <taxon>Anaerosacchariphilus</taxon>
    </lineage>
</organism>
<proteinExistence type="inferred from homology"/>
<keyword evidence="3 10" id="KW-0479">Metal-binding</keyword>
<comment type="subcellular location">
    <subcellularLocation>
        <location evidence="10">Cytoplasm</location>
    </subcellularLocation>
</comment>
<keyword evidence="7 10" id="KW-0862">Zinc</keyword>
<dbReference type="PROSITE" id="PS51721">
    <property type="entry name" value="G_CP"/>
    <property type="match status" value="1"/>
</dbReference>
<accession>A0A923LAR5</accession>
<dbReference type="GO" id="GO:0019843">
    <property type="term" value="F:rRNA binding"/>
    <property type="evidence" value="ECO:0007669"/>
    <property type="project" value="UniProtKB-KW"/>
</dbReference>
<keyword evidence="5 10" id="KW-0547">Nucleotide-binding</keyword>
<dbReference type="InterPro" id="IPR010914">
    <property type="entry name" value="RsgA_GTPase_dom"/>
</dbReference>
<feature type="binding site" evidence="10">
    <location>
        <position position="247"/>
    </location>
    <ligand>
        <name>Zn(2+)</name>
        <dbReference type="ChEBI" id="CHEBI:29105"/>
    </ligand>
</feature>
<dbReference type="Gene3D" id="2.40.50.140">
    <property type="entry name" value="Nucleic acid-binding proteins"/>
    <property type="match status" value="1"/>
</dbReference>
<evidence type="ECO:0000313" key="13">
    <source>
        <dbReference type="EMBL" id="MBC5658857.1"/>
    </source>
</evidence>
<comment type="function">
    <text evidence="10">One of several proteins that assist in the late maturation steps of the functional core of the 30S ribosomal subunit. Helps release RbfA from mature subunits. May play a role in the assembly of ribosomal proteins into the subunit. Circularly permuted GTPase that catalyzes slow GTP hydrolysis, GTPase activity is stimulated by the 30S ribosomal subunit.</text>
</comment>
<dbReference type="InterPro" id="IPR012340">
    <property type="entry name" value="NA-bd_OB-fold"/>
</dbReference>
<dbReference type="InterPro" id="IPR030378">
    <property type="entry name" value="G_CP_dom"/>
</dbReference>
<dbReference type="Pfam" id="PF16745">
    <property type="entry name" value="RsgA_N"/>
    <property type="match status" value="1"/>
</dbReference>
<keyword evidence="1 10" id="KW-0963">Cytoplasm</keyword>
<keyword evidence="14" id="KW-1185">Reference proteome</keyword>
<evidence type="ECO:0000256" key="7">
    <source>
        <dbReference type="ARBA" id="ARBA00022833"/>
    </source>
</evidence>
<dbReference type="Gene3D" id="1.10.40.50">
    <property type="entry name" value="Probable gtpase engc, domain 3"/>
    <property type="match status" value="1"/>
</dbReference>
<dbReference type="GO" id="GO:0046872">
    <property type="term" value="F:metal ion binding"/>
    <property type="evidence" value="ECO:0007669"/>
    <property type="project" value="UniProtKB-KW"/>
</dbReference>
<feature type="domain" description="CP-type G" evidence="12">
    <location>
        <begin position="65"/>
        <end position="223"/>
    </location>
</feature>
<evidence type="ECO:0000256" key="5">
    <source>
        <dbReference type="ARBA" id="ARBA00022741"/>
    </source>
</evidence>
<evidence type="ECO:0000256" key="8">
    <source>
        <dbReference type="ARBA" id="ARBA00022884"/>
    </source>
</evidence>